<name>A0A0F9HC96_9ZZZZ</name>
<evidence type="ECO:0000256" key="7">
    <source>
        <dbReference type="SAM" id="Phobius"/>
    </source>
</evidence>
<dbReference type="AlphaFoldDB" id="A0A0F9HC96"/>
<feature type="domain" description="Mechanosensitive ion channel MscS" evidence="8">
    <location>
        <begin position="205"/>
        <end position="270"/>
    </location>
</feature>
<dbReference type="InterPro" id="IPR006685">
    <property type="entry name" value="MscS_channel_2nd"/>
</dbReference>
<feature type="domain" description="Mechanosensitive ion channel MscS C-terminal" evidence="9">
    <location>
        <begin position="279"/>
        <end position="367"/>
    </location>
</feature>
<evidence type="ECO:0000259" key="8">
    <source>
        <dbReference type="Pfam" id="PF00924"/>
    </source>
</evidence>
<accession>A0A0F9HC96</accession>
<dbReference type="EMBL" id="LAZR01017363">
    <property type="protein sequence ID" value="KKM00737.1"/>
    <property type="molecule type" value="Genomic_DNA"/>
</dbReference>
<dbReference type="InterPro" id="IPR023408">
    <property type="entry name" value="MscS_beta-dom_sf"/>
</dbReference>
<dbReference type="InterPro" id="IPR010920">
    <property type="entry name" value="LSM_dom_sf"/>
</dbReference>
<dbReference type="PANTHER" id="PTHR30566">
    <property type="entry name" value="YNAI-RELATED MECHANOSENSITIVE ION CHANNEL"/>
    <property type="match status" value="1"/>
</dbReference>
<dbReference type="SUPFAM" id="SSF82689">
    <property type="entry name" value="Mechanosensitive channel protein MscS (YggB), C-terminal domain"/>
    <property type="match status" value="1"/>
</dbReference>
<proteinExistence type="inferred from homology"/>
<dbReference type="SUPFAM" id="SSF82861">
    <property type="entry name" value="Mechanosensitive channel protein MscS (YggB), transmembrane region"/>
    <property type="match status" value="1"/>
</dbReference>
<comment type="subcellular location">
    <subcellularLocation>
        <location evidence="1">Cell membrane</location>
        <topology evidence="1">Multi-pass membrane protein</topology>
    </subcellularLocation>
</comment>
<feature type="transmembrane region" description="Helical" evidence="7">
    <location>
        <begin position="163"/>
        <end position="181"/>
    </location>
</feature>
<dbReference type="Pfam" id="PF21082">
    <property type="entry name" value="MS_channel_3rd"/>
    <property type="match status" value="1"/>
</dbReference>
<dbReference type="Gene3D" id="3.30.70.100">
    <property type="match status" value="1"/>
</dbReference>
<dbReference type="InterPro" id="IPR011066">
    <property type="entry name" value="MscS_channel_C_sf"/>
</dbReference>
<feature type="transmembrane region" description="Helical" evidence="7">
    <location>
        <begin position="113"/>
        <end position="134"/>
    </location>
</feature>
<evidence type="ECO:0000256" key="1">
    <source>
        <dbReference type="ARBA" id="ARBA00004651"/>
    </source>
</evidence>
<evidence type="ECO:0000256" key="3">
    <source>
        <dbReference type="ARBA" id="ARBA00022475"/>
    </source>
</evidence>
<dbReference type="Pfam" id="PF00924">
    <property type="entry name" value="MS_channel_2nd"/>
    <property type="match status" value="1"/>
</dbReference>
<keyword evidence="5 7" id="KW-1133">Transmembrane helix</keyword>
<gene>
    <name evidence="10" type="ORF">LCGC14_1801430</name>
</gene>
<comment type="caution">
    <text evidence="10">The sequence shown here is derived from an EMBL/GenBank/DDBJ whole genome shotgun (WGS) entry which is preliminary data.</text>
</comment>
<feature type="non-terminal residue" evidence="10">
    <location>
        <position position="378"/>
    </location>
</feature>
<dbReference type="Gene3D" id="2.30.30.60">
    <property type="match status" value="1"/>
</dbReference>
<evidence type="ECO:0000256" key="5">
    <source>
        <dbReference type="ARBA" id="ARBA00022989"/>
    </source>
</evidence>
<keyword evidence="4 7" id="KW-0812">Transmembrane</keyword>
<dbReference type="GO" id="GO:0055085">
    <property type="term" value="P:transmembrane transport"/>
    <property type="evidence" value="ECO:0007669"/>
    <property type="project" value="InterPro"/>
</dbReference>
<evidence type="ECO:0000259" key="9">
    <source>
        <dbReference type="Pfam" id="PF21082"/>
    </source>
</evidence>
<evidence type="ECO:0000256" key="2">
    <source>
        <dbReference type="ARBA" id="ARBA00008017"/>
    </source>
</evidence>
<dbReference type="SUPFAM" id="SSF50182">
    <property type="entry name" value="Sm-like ribonucleoproteins"/>
    <property type="match status" value="1"/>
</dbReference>
<evidence type="ECO:0000313" key="10">
    <source>
        <dbReference type="EMBL" id="KKM00737.1"/>
    </source>
</evidence>
<dbReference type="InterPro" id="IPR011014">
    <property type="entry name" value="MscS_channel_TM-2"/>
</dbReference>
<reference evidence="10" key="1">
    <citation type="journal article" date="2015" name="Nature">
        <title>Complex archaea that bridge the gap between prokaryotes and eukaryotes.</title>
        <authorList>
            <person name="Spang A."/>
            <person name="Saw J.H."/>
            <person name="Jorgensen S.L."/>
            <person name="Zaremba-Niedzwiedzka K."/>
            <person name="Martijn J."/>
            <person name="Lind A.E."/>
            <person name="van Eijk R."/>
            <person name="Schleper C."/>
            <person name="Guy L."/>
            <person name="Ettema T.J."/>
        </authorList>
    </citation>
    <scope>NUCLEOTIDE SEQUENCE</scope>
</reference>
<evidence type="ECO:0000256" key="6">
    <source>
        <dbReference type="ARBA" id="ARBA00023136"/>
    </source>
</evidence>
<dbReference type="InterPro" id="IPR049278">
    <property type="entry name" value="MS_channel_C"/>
</dbReference>
<organism evidence="10">
    <name type="scientific">marine sediment metagenome</name>
    <dbReference type="NCBI Taxonomy" id="412755"/>
    <lineage>
        <taxon>unclassified sequences</taxon>
        <taxon>metagenomes</taxon>
        <taxon>ecological metagenomes</taxon>
    </lineage>
</organism>
<dbReference type="GO" id="GO:0005886">
    <property type="term" value="C:plasma membrane"/>
    <property type="evidence" value="ECO:0007669"/>
    <property type="project" value="UniProtKB-SubCell"/>
</dbReference>
<keyword evidence="6 7" id="KW-0472">Membrane</keyword>
<protein>
    <submittedName>
        <fullName evidence="10">Uncharacterized protein</fullName>
    </submittedName>
</protein>
<dbReference type="Gene3D" id="1.10.287.1260">
    <property type="match status" value="1"/>
</dbReference>
<evidence type="ECO:0000256" key="4">
    <source>
        <dbReference type="ARBA" id="ARBA00022692"/>
    </source>
</evidence>
<keyword evidence="3" id="KW-1003">Cell membrane</keyword>
<feature type="transmembrane region" description="Helical" evidence="7">
    <location>
        <begin position="187"/>
        <end position="203"/>
    </location>
</feature>
<feature type="transmembrane region" description="Helical" evidence="7">
    <location>
        <begin position="36"/>
        <end position="58"/>
    </location>
</feature>
<dbReference type="PANTHER" id="PTHR30566:SF5">
    <property type="entry name" value="MECHANOSENSITIVE ION CHANNEL PROTEIN 1, MITOCHONDRIAL-RELATED"/>
    <property type="match status" value="1"/>
</dbReference>
<feature type="transmembrane region" description="Helical" evidence="7">
    <location>
        <begin position="70"/>
        <end position="93"/>
    </location>
</feature>
<comment type="similarity">
    <text evidence="2">Belongs to the MscS (TC 1.A.23) family.</text>
</comment>
<sequence>MPILAVTMQPATMPAEPPIDTSLLARTYLGNSVGQWAALLGVLLATFIVAKIVSFSLSHQGRRFAKGGRLSALGMILTGLAGPAAMLIFAGGLYLGGMQLELKFTESLDATDFWPRCCQALAALAAGWAMYRLVDVLEVFLTRLTSRTRTQLDDQLVPLVRKALRLFTVIVVGLFIAQNIFEWKVGSLLAGLGLGGLAFALAAQDTLKNLFGSITIFGDRPFQMGDRIKIGDVVGNVEEVGFRSTRIRTLTGHLVTIPNAVVVDSPVENIGRRPYIKRVLDVTVTYDTHPDKVRRAVEIIREMFDARMDHFHEDSPPRVYFNDFNDVSLNIVVYYWFVPPDWWEYLAFTHDFNMELLRRFNDEGIEFAFPTQTLYVKK</sequence>